<evidence type="ECO:0000259" key="3">
    <source>
        <dbReference type="Pfam" id="PF09994"/>
    </source>
</evidence>
<feature type="region of interest" description="Disordered" evidence="1">
    <location>
        <begin position="290"/>
        <end position="328"/>
    </location>
</feature>
<feature type="compositionally biased region" description="Polar residues" evidence="1">
    <location>
        <begin position="1053"/>
        <end position="1062"/>
    </location>
</feature>
<dbReference type="PANTHER" id="PTHR33840:SF1">
    <property type="entry name" value="TLE1 PHOSPHOLIPASE DOMAIN-CONTAINING PROTEIN"/>
    <property type="match status" value="1"/>
</dbReference>
<reference evidence="4 5" key="1">
    <citation type="journal article" date="2013" name="PLoS Genet.">
        <title>Genomic mechanisms accounting for the adaptation to parasitism in nematode-trapping fungi.</title>
        <authorList>
            <person name="Meerupati T."/>
            <person name="Andersson K.M."/>
            <person name="Friman E."/>
            <person name="Kumar D."/>
            <person name="Tunlid A."/>
            <person name="Ahren D."/>
        </authorList>
    </citation>
    <scope>NUCLEOTIDE SEQUENCE [LARGE SCALE GENOMIC DNA]</scope>
    <source>
        <strain evidence="4 5">CBS 200.50</strain>
    </source>
</reference>
<keyword evidence="2" id="KW-0732">Signal</keyword>
<sequence length="1236" mass="138969">MSGDSPHRQVLALLLVISACYLSLSPSNPPGSSKLTMSVRQLTSLWNNRSRDTKPERIGGIPSQQSSRNPSGQAAVLEAPNTDTSSRAGTHYPVELVQSELGSDSETDRMAHRSTDTDEIAASNDQSKPREAGRGDDFALYQADDDEEEEDLYAWPPPALVKNIRRHNSGDSPQQAPATVAPLPIETASRQKTPPPRSSQTPRNLTPIRTQGRKRARSEATAPSSPSKIPLPVGTRRPSLVDLAGPSPSASNPTSLPQYSPPLGMPPSAPWTYHESNMSIPSIPQKNVYQYTDEKSEPKSEPEWVGGYNRPSEIQSHEQTHSPEPSTALEYQPPAAYSRTAPQLPRINTDMPPRHPYPPYTSDPSSEIRELKDEFRQTTKRLEGRIQSVAKLVAAPESTISYPPKTTDYIEPAKPSRSNTQKSSLIAFSPSVRAKKIIVILDATHQQPKPIPNLRKKRSVPPRTNLKRLSDCLASEHRETGMRQLVYYLSGRGTGNGEIYSMNALSQSVLTKGTDFGVGRSLHTTIIDSYTYISYNWSPGDEIYIFGFSHGAFAARALAALLADIGVFNKAGMKNFETLYDTYFDPKYGKIRTTDDFETWREGVSELAFEMSQGDGTSLTKVDVKFLGCLDTIGWSDFQHEPSQSEDEKLWRRGYFNPRHLLLHEDIENAFHALALDEDRNTHTPLLMFRPRDSLRPLSQVWFAGSHINIGGGQLSHEIASKIGLAKPDSNELSDIVFLYMIIQTYEFLSFSKKHVNKAVADYNIIQAGVKFDNMRENMKAAYKDHWVAAKIDEDSSKAGFITRVKNATRFRKNQVRTPLRYRPHWFDDEPWSRYISGESVHASAQYRIVHHPKYIPKALRDYVCRRSMALFGKPETPAAPGEEAGPSYYPKKIKIEKYVWNNTESEDDKLYSGQKDLPVIGISAFEVLTAGGDSLIDAFSLSYKDIYRESPPVFRYTMQELDSIQESWTLKMGNPPPKTPGSTMSMTERMLALRNSPSLEASTKHKGLRIKEENAYRKEGNVKKSPRKEEARESSCAGEENKTPKERDRETTVFTDSLQPYSSRRKSSTSLLKDESGNRKGKEKHSSHSREMGGYYGDIDDVRNVSGGRDLRMSFTRNDSKEKLRVPGALMPGSERVVYTHPTAEDHGTAFGYDYENRAYREGPARTARDAAEEFNQMRARSYGEEQRQQQQQSDLEPDLVSPVEPLRIPTEPEWARKMKKKGTVYPCKFKQGRE</sequence>
<feature type="compositionally biased region" description="Pro residues" evidence="1">
    <location>
        <begin position="259"/>
        <end position="269"/>
    </location>
</feature>
<proteinExistence type="predicted"/>
<feature type="domain" description="T6SS Phospholipase effector Tle1-like catalytic" evidence="3">
    <location>
        <begin position="435"/>
        <end position="743"/>
    </location>
</feature>
<accession>S8BTX8</accession>
<feature type="compositionally biased region" description="Polar residues" evidence="1">
    <location>
        <begin position="248"/>
        <end position="258"/>
    </location>
</feature>
<dbReference type="OrthoDB" id="59699at2759"/>
<dbReference type="HOGENOM" id="CLU_267163_0_0_1"/>
<reference evidence="5" key="2">
    <citation type="submission" date="2013-04" db="EMBL/GenBank/DDBJ databases">
        <title>Genomic mechanisms accounting for the adaptation to parasitism in nematode-trapping fungi.</title>
        <authorList>
            <person name="Ahren D.G."/>
        </authorList>
    </citation>
    <scope>NUCLEOTIDE SEQUENCE [LARGE SCALE GENOMIC DNA]</scope>
    <source>
        <strain evidence="5">CBS 200.50</strain>
    </source>
</reference>
<dbReference type="InterPro" id="IPR018712">
    <property type="entry name" value="Tle1-like_cat"/>
</dbReference>
<protein>
    <recommendedName>
        <fullName evidence="3">T6SS Phospholipase effector Tle1-like catalytic domain-containing protein</fullName>
    </recommendedName>
</protein>
<name>S8BTX8_DACHA</name>
<evidence type="ECO:0000313" key="4">
    <source>
        <dbReference type="EMBL" id="EPS42908.1"/>
    </source>
</evidence>
<evidence type="ECO:0000313" key="5">
    <source>
        <dbReference type="Proteomes" id="UP000015100"/>
    </source>
</evidence>
<feature type="compositionally biased region" description="Polar residues" evidence="1">
    <location>
        <begin position="62"/>
        <end position="72"/>
    </location>
</feature>
<keyword evidence="5" id="KW-1185">Reference proteome</keyword>
<feature type="region of interest" description="Disordered" evidence="1">
    <location>
        <begin position="46"/>
        <end position="135"/>
    </location>
</feature>
<dbReference type="Proteomes" id="UP000015100">
    <property type="component" value="Unassembled WGS sequence"/>
</dbReference>
<dbReference type="Pfam" id="PF09994">
    <property type="entry name" value="T6SS_Tle1-like_cat"/>
    <property type="match status" value="1"/>
</dbReference>
<feature type="region of interest" description="Disordered" evidence="1">
    <location>
        <begin position="995"/>
        <end position="1107"/>
    </location>
</feature>
<dbReference type="EMBL" id="AQGS01000096">
    <property type="protein sequence ID" value="EPS42908.1"/>
    <property type="molecule type" value="Genomic_DNA"/>
</dbReference>
<dbReference type="STRING" id="1284197.S8BTX8"/>
<dbReference type="OMA" id="PLLMFRP"/>
<feature type="signal peptide" evidence="2">
    <location>
        <begin position="1"/>
        <end position="27"/>
    </location>
</feature>
<organism evidence="4 5">
    <name type="scientific">Dactylellina haptotyla (strain CBS 200.50)</name>
    <name type="common">Nematode-trapping fungus</name>
    <name type="synonym">Monacrosporium haptotylum</name>
    <dbReference type="NCBI Taxonomy" id="1284197"/>
    <lineage>
        <taxon>Eukaryota</taxon>
        <taxon>Fungi</taxon>
        <taxon>Dikarya</taxon>
        <taxon>Ascomycota</taxon>
        <taxon>Pezizomycotina</taxon>
        <taxon>Orbiliomycetes</taxon>
        <taxon>Orbiliales</taxon>
        <taxon>Orbiliaceae</taxon>
        <taxon>Dactylellina</taxon>
    </lineage>
</organism>
<feature type="region of interest" description="Disordered" evidence="1">
    <location>
        <begin position="403"/>
        <end position="422"/>
    </location>
</feature>
<evidence type="ECO:0000256" key="2">
    <source>
        <dbReference type="SAM" id="SignalP"/>
    </source>
</evidence>
<evidence type="ECO:0000256" key="1">
    <source>
        <dbReference type="SAM" id="MobiDB-lite"/>
    </source>
</evidence>
<comment type="caution">
    <text evidence="4">The sequence shown here is derived from an EMBL/GenBank/DDBJ whole genome shotgun (WGS) entry which is preliminary data.</text>
</comment>
<feature type="compositionally biased region" description="Basic and acidic residues" evidence="1">
    <location>
        <begin position="1010"/>
        <end position="1052"/>
    </location>
</feature>
<feature type="compositionally biased region" description="Basic and acidic residues" evidence="1">
    <location>
        <begin position="292"/>
        <end position="302"/>
    </location>
</feature>
<feature type="chain" id="PRO_5004548600" description="T6SS Phospholipase effector Tle1-like catalytic domain-containing protein" evidence="2">
    <location>
        <begin position="28"/>
        <end position="1236"/>
    </location>
</feature>
<feature type="region of interest" description="Disordered" evidence="1">
    <location>
        <begin position="163"/>
        <end position="272"/>
    </location>
</feature>
<feature type="region of interest" description="Disordered" evidence="1">
    <location>
        <begin position="1165"/>
        <end position="1214"/>
    </location>
</feature>
<feature type="compositionally biased region" description="Basic and acidic residues" evidence="1">
    <location>
        <begin position="106"/>
        <end position="116"/>
    </location>
</feature>
<feature type="compositionally biased region" description="Basic and acidic residues" evidence="1">
    <location>
        <begin position="1073"/>
        <end position="1092"/>
    </location>
</feature>
<feature type="compositionally biased region" description="Polar residues" evidence="1">
    <location>
        <begin position="188"/>
        <end position="209"/>
    </location>
</feature>
<dbReference type="PANTHER" id="PTHR33840">
    <property type="match status" value="1"/>
</dbReference>
<gene>
    <name evidence="4" type="ORF">H072_3114</name>
</gene>
<dbReference type="AlphaFoldDB" id="S8BTX8"/>